<dbReference type="EMBL" id="CP034234">
    <property type="protein sequence ID" value="AZK43957.1"/>
    <property type="molecule type" value="Genomic_DNA"/>
</dbReference>
<evidence type="ECO:0000313" key="3">
    <source>
        <dbReference type="EMBL" id="AZK43957.1"/>
    </source>
</evidence>
<dbReference type="GO" id="GO:0005886">
    <property type="term" value="C:plasma membrane"/>
    <property type="evidence" value="ECO:0007669"/>
    <property type="project" value="TreeGrafter"/>
</dbReference>
<dbReference type="GO" id="GO:0043164">
    <property type="term" value="P:Gram-negative-bacterium-type cell wall biogenesis"/>
    <property type="evidence" value="ECO:0007669"/>
    <property type="project" value="TreeGrafter"/>
</dbReference>
<dbReference type="CDD" id="cd06259">
    <property type="entry name" value="YdcF-like"/>
    <property type="match status" value="1"/>
</dbReference>
<dbReference type="GO" id="GO:0000270">
    <property type="term" value="P:peptidoglycan metabolic process"/>
    <property type="evidence" value="ECO:0007669"/>
    <property type="project" value="TreeGrafter"/>
</dbReference>
<dbReference type="KEGG" id="eri:EEI45_03490"/>
<feature type="transmembrane region" description="Helical" evidence="1">
    <location>
        <begin position="6"/>
        <end position="25"/>
    </location>
</feature>
<dbReference type="Pfam" id="PF02698">
    <property type="entry name" value="DUF218"/>
    <property type="match status" value="1"/>
</dbReference>
<dbReference type="AlphaFoldDB" id="A0A3S8RM42"/>
<keyword evidence="1" id="KW-0812">Transmembrane</keyword>
<protein>
    <submittedName>
        <fullName evidence="3">YdcF family protein</fullName>
    </submittedName>
</protein>
<proteinExistence type="predicted"/>
<dbReference type="PANTHER" id="PTHR30336:SF18">
    <property type="entry name" value="MEMBRANE PROTEIN"/>
    <property type="match status" value="1"/>
</dbReference>
<dbReference type="RefSeq" id="WP_125164162.1">
    <property type="nucleotide sequence ID" value="NZ_CP034234.1"/>
</dbReference>
<feature type="domain" description="DUF218" evidence="2">
    <location>
        <begin position="173"/>
        <end position="319"/>
    </location>
</feature>
<keyword evidence="4" id="KW-1185">Reference proteome</keyword>
<organism evidence="3 4">
    <name type="scientific">Erysipelothrix piscisicarius</name>
    <dbReference type="NCBI Taxonomy" id="2485784"/>
    <lineage>
        <taxon>Bacteria</taxon>
        <taxon>Bacillati</taxon>
        <taxon>Bacillota</taxon>
        <taxon>Erysipelotrichia</taxon>
        <taxon>Erysipelotrichales</taxon>
        <taxon>Erysipelotrichaceae</taxon>
        <taxon>Erysipelothrix</taxon>
    </lineage>
</organism>
<evidence type="ECO:0000259" key="2">
    <source>
        <dbReference type="Pfam" id="PF02698"/>
    </source>
</evidence>
<reference evidence="3 4" key="1">
    <citation type="journal article" date="2020" name="Int. J. Syst. Evol. Microbiol.">
        <title>Description of Erysipelothrix piscisicarius sp. nov., an emergent fish pathogen, and assessment of virulence using a tiger barb (Puntigrus tetrazona) infection model.</title>
        <authorList>
            <person name="Pomaranski E.K."/>
            <person name="Griffin M.J."/>
            <person name="Camus A.C."/>
            <person name="Armwood A.R."/>
            <person name="Shelley J."/>
            <person name="Waldbieser G.C."/>
            <person name="LaFrentz B.R."/>
            <person name="Garcia J.C."/>
            <person name="Yanong R."/>
            <person name="Soto E."/>
        </authorList>
    </citation>
    <scope>NUCLEOTIDE SEQUENCE [LARGE SCALE GENOMIC DNA]</scope>
    <source>
        <strain evidence="3 4">15TAL0474</strain>
    </source>
</reference>
<feature type="transmembrane region" description="Helical" evidence="1">
    <location>
        <begin position="328"/>
        <end position="345"/>
    </location>
</feature>
<dbReference type="Proteomes" id="UP000278804">
    <property type="component" value="Chromosome"/>
</dbReference>
<accession>A0A3S8RM42</accession>
<dbReference type="InterPro" id="IPR014729">
    <property type="entry name" value="Rossmann-like_a/b/a_fold"/>
</dbReference>
<dbReference type="Gene3D" id="3.40.50.620">
    <property type="entry name" value="HUPs"/>
    <property type="match status" value="1"/>
</dbReference>
<dbReference type="InterPro" id="IPR003848">
    <property type="entry name" value="DUF218"/>
</dbReference>
<gene>
    <name evidence="3" type="ORF">EEI45_03490</name>
</gene>
<dbReference type="PANTHER" id="PTHR30336">
    <property type="entry name" value="INNER MEMBRANE PROTEIN, PROBABLE PERMEASE"/>
    <property type="match status" value="1"/>
</dbReference>
<evidence type="ECO:0000256" key="1">
    <source>
        <dbReference type="SAM" id="Phobius"/>
    </source>
</evidence>
<keyword evidence="1" id="KW-0472">Membrane</keyword>
<keyword evidence="1" id="KW-1133">Transmembrane helix</keyword>
<feature type="transmembrane region" description="Helical" evidence="1">
    <location>
        <begin position="105"/>
        <end position="125"/>
    </location>
</feature>
<name>A0A3S8RM42_9FIRM</name>
<feature type="transmembrane region" description="Helical" evidence="1">
    <location>
        <begin position="60"/>
        <end position="84"/>
    </location>
</feature>
<evidence type="ECO:0000313" key="4">
    <source>
        <dbReference type="Proteomes" id="UP000278804"/>
    </source>
</evidence>
<feature type="transmembrane region" description="Helical" evidence="1">
    <location>
        <begin position="137"/>
        <end position="163"/>
    </location>
</feature>
<feature type="transmembrane region" description="Helical" evidence="1">
    <location>
        <begin position="32"/>
        <end position="54"/>
    </location>
</feature>
<sequence length="346" mass="39122">MADFTVVKILTLMCLGFASILFVSFKQNRGRILNGFLFNALLFLVALDIIALSFSYENPFLRGFALLLIIVGVLFFLFGYYVLIIGLFKNAKQLIQKEGIRFSNLLTLFAAIGLILFVFIIPLLSKSIPQELRWVQALLACITFSCFYFIFVFINFLSSSYLYQRFKPHKDRDFIIVLGSGLRNGCEVPPLLAARIDVALTYYHRQEVPPHLIFSGGQGVDELIPEGQAMRDYALAQGIPKSHALMEIKSTTTYENMLFSKQIMDAMKPHQPYTCLFSSNTFHIFRASQYARQVGLNAQGIGAKTAGYFVPNAMIREFIALMVMHRRFHGFINGVAYCLIFGATLV</sequence>
<dbReference type="InterPro" id="IPR051599">
    <property type="entry name" value="Cell_Envelope_Assoc"/>
</dbReference>